<dbReference type="SUPFAM" id="SSF53822">
    <property type="entry name" value="Periplasmic binding protein-like I"/>
    <property type="match status" value="1"/>
</dbReference>
<reference evidence="6 7" key="1">
    <citation type="submission" date="2020-08" db="EMBL/GenBank/DDBJ databases">
        <title>Genome public.</title>
        <authorList>
            <person name="Liu C."/>
            <person name="Sun Q."/>
        </authorList>
    </citation>
    <scope>NUCLEOTIDE SEQUENCE [LARGE SCALE GENOMIC DNA]</scope>
    <source>
        <strain evidence="6 7">BX17</strain>
    </source>
</reference>
<evidence type="ECO:0000256" key="2">
    <source>
        <dbReference type="ARBA" id="ARBA00023125"/>
    </source>
</evidence>
<feature type="domain" description="HTH cro/C1-type" evidence="5">
    <location>
        <begin position="3"/>
        <end position="47"/>
    </location>
</feature>
<accession>A0A8I0DQC3</accession>
<dbReference type="PROSITE" id="PS50932">
    <property type="entry name" value="HTH_LACI_2"/>
    <property type="match status" value="1"/>
</dbReference>
<dbReference type="SMART" id="SM00354">
    <property type="entry name" value="HTH_LACI"/>
    <property type="match status" value="1"/>
</dbReference>
<dbReference type="InterPro" id="IPR046335">
    <property type="entry name" value="LacI/GalR-like_sensor"/>
</dbReference>
<dbReference type="PANTHER" id="PTHR30146">
    <property type="entry name" value="LACI-RELATED TRANSCRIPTIONAL REPRESSOR"/>
    <property type="match status" value="1"/>
</dbReference>
<dbReference type="InterPro" id="IPR001387">
    <property type="entry name" value="Cro/C1-type_HTH"/>
</dbReference>
<dbReference type="SUPFAM" id="SSF47413">
    <property type="entry name" value="lambda repressor-like DNA-binding domains"/>
    <property type="match status" value="1"/>
</dbReference>
<keyword evidence="3" id="KW-0804">Transcription</keyword>
<dbReference type="GO" id="GO:0003700">
    <property type="term" value="F:DNA-binding transcription factor activity"/>
    <property type="evidence" value="ECO:0007669"/>
    <property type="project" value="TreeGrafter"/>
</dbReference>
<dbReference type="GO" id="GO:0000976">
    <property type="term" value="F:transcription cis-regulatory region binding"/>
    <property type="evidence" value="ECO:0007669"/>
    <property type="project" value="TreeGrafter"/>
</dbReference>
<dbReference type="CDD" id="cd01392">
    <property type="entry name" value="HTH_LacI"/>
    <property type="match status" value="1"/>
</dbReference>
<keyword evidence="2 6" id="KW-0238">DNA-binding</keyword>
<name>A0A8I0DQC3_9FIRM</name>
<dbReference type="InterPro" id="IPR000843">
    <property type="entry name" value="HTH_LacI"/>
</dbReference>
<dbReference type="Gene3D" id="3.40.50.2300">
    <property type="match status" value="2"/>
</dbReference>
<dbReference type="Gene3D" id="1.10.260.40">
    <property type="entry name" value="lambda repressor-like DNA-binding domains"/>
    <property type="match status" value="1"/>
</dbReference>
<dbReference type="CDD" id="cd06267">
    <property type="entry name" value="PBP1_LacI_sugar_binding-like"/>
    <property type="match status" value="1"/>
</dbReference>
<dbReference type="EMBL" id="JACOOT010000010">
    <property type="protein sequence ID" value="MBC5650361.1"/>
    <property type="molecule type" value="Genomic_DNA"/>
</dbReference>
<dbReference type="PROSITE" id="PS50943">
    <property type="entry name" value="HTH_CROC1"/>
    <property type="match status" value="1"/>
</dbReference>
<dbReference type="RefSeq" id="WP_186901001.1">
    <property type="nucleotide sequence ID" value="NZ_JACOOT010000010.1"/>
</dbReference>
<dbReference type="Pfam" id="PF13377">
    <property type="entry name" value="Peripla_BP_3"/>
    <property type="match status" value="1"/>
</dbReference>
<evidence type="ECO:0000259" key="4">
    <source>
        <dbReference type="PROSITE" id="PS50932"/>
    </source>
</evidence>
<keyword evidence="1" id="KW-0805">Transcription regulation</keyword>
<evidence type="ECO:0000256" key="1">
    <source>
        <dbReference type="ARBA" id="ARBA00023015"/>
    </source>
</evidence>
<protein>
    <submittedName>
        <fullName evidence="6">LacI family DNA-binding transcriptional regulator</fullName>
    </submittedName>
</protein>
<organism evidence="6 7">
    <name type="scientific">Blautia segnis</name>
    <dbReference type="NCBI Taxonomy" id="2763030"/>
    <lineage>
        <taxon>Bacteria</taxon>
        <taxon>Bacillati</taxon>
        <taxon>Bacillota</taxon>
        <taxon>Clostridia</taxon>
        <taxon>Lachnospirales</taxon>
        <taxon>Lachnospiraceae</taxon>
        <taxon>Blautia</taxon>
    </lineage>
</organism>
<gene>
    <name evidence="6" type="ORF">H8S54_04345</name>
</gene>
<evidence type="ECO:0000313" key="7">
    <source>
        <dbReference type="Proteomes" id="UP000652847"/>
    </source>
</evidence>
<evidence type="ECO:0000256" key="3">
    <source>
        <dbReference type="ARBA" id="ARBA00023163"/>
    </source>
</evidence>
<dbReference type="InterPro" id="IPR010982">
    <property type="entry name" value="Lambda_DNA-bd_dom_sf"/>
</dbReference>
<evidence type="ECO:0000313" key="6">
    <source>
        <dbReference type="EMBL" id="MBC5650361.1"/>
    </source>
</evidence>
<dbReference type="Proteomes" id="UP000652847">
    <property type="component" value="Unassembled WGS sequence"/>
</dbReference>
<dbReference type="Pfam" id="PF00356">
    <property type="entry name" value="LacI"/>
    <property type="match status" value="1"/>
</dbReference>
<proteinExistence type="predicted"/>
<dbReference type="PROSITE" id="PS00356">
    <property type="entry name" value="HTH_LACI_1"/>
    <property type="match status" value="1"/>
</dbReference>
<keyword evidence="7" id="KW-1185">Reference proteome</keyword>
<comment type="caution">
    <text evidence="6">The sequence shown here is derived from an EMBL/GenBank/DDBJ whole genome shotgun (WGS) entry which is preliminary data.</text>
</comment>
<dbReference type="InterPro" id="IPR028082">
    <property type="entry name" value="Peripla_BP_I"/>
</dbReference>
<sequence>MTTIKDIANRAGVSTTTVSNVIHGKTKKVSPATIELIEKLIQEMGYVQKLGLNVLNNTSSRMIALVIHAHRKYENSIISDPFYGKIIGFIEEKLQMQGYYIMLYSTDDVNKVFHTVMAWNIDGVVALSFSRNDCNKIWSLIHKPVISIDAYGSSQGSTFVTNIGLDDFTGGSRMIEYILGCGYHDIFVCATSDYGIDQTRWNGAREMFARLTEKNSSKKIRFINIGETTLTRESFYQQLIRRIPFPQKTAVFFLSDFYAIEAISYLATRGVCIPADIGIAGFDDITYARLTVPRLTTIHQDMEKKAELAVSELLKAIENPAAYTGKEALLDVILIARDSI</sequence>
<evidence type="ECO:0000259" key="5">
    <source>
        <dbReference type="PROSITE" id="PS50943"/>
    </source>
</evidence>
<feature type="domain" description="HTH lacI-type" evidence="4">
    <location>
        <begin position="2"/>
        <end position="47"/>
    </location>
</feature>
<dbReference type="PANTHER" id="PTHR30146:SF24">
    <property type="entry name" value="XYLOSE OPERON REGULATORY PROTEIN"/>
    <property type="match status" value="1"/>
</dbReference>
<dbReference type="AlphaFoldDB" id="A0A8I0DQC3"/>